<sequence length="213" mass="23857">MKNVHKKAIQGVSLVELLVASSLSLVVLGSVTSVFLSGFINSQKNAQTLMLQQNITGNMQILVEEVQRAGHGGLAAATLAGATRLVEFDTDAQWLALTMRYEFTDTNENVCYRYDSVRYEYRDNNLWHCTHQSTTSSANCVSAQPPAASDIRYCRRLFDENVMTISDFQIESQTVISASANTQRLTLALEGHSNADVSNHYRIERTFLLRNWQ</sequence>
<keyword evidence="1" id="KW-0472">Membrane</keyword>
<organism evidence="2 3">
    <name type="scientific">Vibrio agarilyticus</name>
    <dbReference type="NCBI Taxonomy" id="2726741"/>
    <lineage>
        <taxon>Bacteria</taxon>
        <taxon>Pseudomonadati</taxon>
        <taxon>Pseudomonadota</taxon>
        <taxon>Gammaproteobacteria</taxon>
        <taxon>Vibrionales</taxon>
        <taxon>Vibrionaceae</taxon>
        <taxon>Vibrio</taxon>
    </lineage>
</organism>
<dbReference type="PROSITE" id="PS00409">
    <property type="entry name" value="PROKAR_NTER_METHYL"/>
    <property type="match status" value="1"/>
</dbReference>
<evidence type="ECO:0000313" key="3">
    <source>
        <dbReference type="Proteomes" id="UP000535589"/>
    </source>
</evidence>
<dbReference type="Proteomes" id="UP000535589">
    <property type="component" value="Unassembled WGS sequence"/>
</dbReference>
<evidence type="ECO:0000256" key="1">
    <source>
        <dbReference type="SAM" id="Phobius"/>
    </source>
</evidence>
<evidence type="ECO:0000313" key="2">
    <source>
        <dbReference type="EMBL" id="NLS14112.1"/>
    </source>
</evidence>
<dbReference type="RefSeq" id="WP_168837209.1">
    <property type="nucleotide sequence ID" value="NZ_JABAIK010000016.1"/>
</dbReference>
<accession>A0A7X8TSJ5</accession>
<dbReference type="EMBL" id="JABAIK010000016">
    <property type="protein sequence ID" value="NLS14112.1"/>
    <property type="molecule type" value="Genomic_DNA"/>
</dbReference>
<feature type="transmembrane region" description="Helical" evidence="1">
    <location>
        <begin position="12"/>
        <end position="40"/>
    </location>
</feature>
<keyword evidence="1" id="KW-0812">Transmembrane</keyword>
<protein>
    <recommendedName>
        <fullName evidence="4">Pilus assembly protein PilW</fullName>
    </recommendedName>
</protein>
<keyword evidence="1" id="KW-1133">Transmembrane helix</keyword>
<name>A0A7X8TSJ5_9VIBR</name>
<gene>
    <name evidence="2" type="ORF">HGP28_14570</name>
</gene>
<comment type="caution">
    <text evidence="2">The sequence shown here is derived from an EMBL/GenBank/DDBJ whole genome shotgun (WGS) entry which is preliminary data.</text>
</comment>
<reference evidence="2 3" key="1">
    <citation type="submission" date="2020-04" db="EMBL/GenBank/DDBJ databases">
        <title>Vibrio sp. SM6, a novel species isolated from seawater.</title>
        <authorList>
            <person name="Wang X."/>
        </authorList>
    </citation>
    <scope>NUCLEOTIDE SEQUENCE [LARGE SCALE GENOMIC DNA]</scope>
    <source>
        <strain evidence="2 3">SM6</strain>
    </source>
</reference>
<keyword evidence="3" id="KW-1185">Reference proteome</keyword>
<dbReference type="PIRSF" id="PIRSF004525">
    <property type="entry name" value="Pilin_peptidase-dep_B_prd"/>
    <property type="match status" value="1"/>
</dbReference>
<dbReference type="InterPro" id="IPR012902">
    <property type="entry name" value="N_methyl_site"/>
</dbReference>
<evidence type="ECO:0008006" key="4">
    <source>
        <dbReference type="Google" id="ProtNLM"/>
    </source>
</evidence>
<dbReference type="AlphaFoldDB" id="A0A7X8TSJ5"/>
<proteinExistence type="predicted"/>
<dbReference type="InterPro" id="IPR016419">
    <property type="entry name" value="Prepilin_Pept-dep_B_prd"/>
</dbReference>